<dbReference type="Proteomes" id="UP001281147">
    <property type="component" value="Unassembled WGS sequence"/>
</dbReference>
<gene>
    <name evidence="1" type="primary">CRP1</name>
    <name evidence="1" type="ORF">LTR37_019854</name>
</gene>
<proteinExistence type="predicted"/>
<sequence>MGSYTFRWDQPAEEVFVTGTFDNWSKSVKLDKKDTVHEKTIAVPASEKILYKFVVDGKWQNDPTTRSETDQGGYVNNVLFPADIKPPMSAAEHISSVGPGATTTELAGGQPKEESAPTPGAFPEDPAADDQTEMASEQPKEDKSPTPGAFPETPAADDDQTFSVNPTPASGGASNPVQLAPGEKVPDSSTMNDNTVTSGVHDDPELKSKDGEGEQSFGVSPIPASEGAGNPVQLAPGEKVPDSSTMNDNTLTSGVHDDPELKSKDQEGEQSFGVSPIPATGGISNPVQLPPGDKVPDSSTMSDNTITSGVHDDPELKTKDQESEQTLGVSPIPATGGIGNPVHLEPGEKVPDPSTMTSNTIDSNVKTDKESYERSDAYPPTSPAGAGTLQERVTPSSAILSGPGPIIPESSMPMGNNTDLSEENIGPTMSSVSPESTTNKLAGQQPKEARGVPEVVSESQQSTTNELAGQQPKEPRGVPEVVSESQQEAHADPEASADPEAVDQKKAMEDELQKTISQEPVTSESGALGRSENGVGASAAAGIAAAGAAAAGGAVAANYMKDKAETDPQPNLPESVQNTVDEKPKGLSSMWQPAHSGDVAASEPVSTVPDVVASEPVSTVPDVVKESQMQAGEPPEAAASSEAVKEKSEMETSLLKQVPESDATGEPAPTEGATAATIIPAATASSSGAPQLGDPTAGVAPISLDDKPGDPTAGVAPISMDATPADSGLNAPKESDAMAPTEKAAVEETPLEPPPVAESKPVETPPAAESKPMDSRDVSPMSKPVGGSQQSQPLVTTGVASSATPRENRPSTNTEKRHSFMDTLRGTPSSTKSTHTTDTTDSKKEKRRSFFGKLKDKLKS</sequence>
<evidence type="ECO:0000313" key="2">
    <source>
        <dbReference type="Proteomes" id="UP001281147"/>
    </source>
</evidence>
<dbReference type="EMBL" id="JAUTXU010000322">
    <property type="protein sequence ID" value="KAK3686381.1"/>
    <property type="molecule type" value="Genomic_DNA"/>
</dbReference>
<name>A0ACC3MCW5_9PEZI</name>
<protein>
    <submittedName>
        <fullName evidence="1">Cruciform DNA binding protein</fullName>
    </submittedName>
</protein>
<accession>A0ACC3MCW5</accession>
<reference evidence="1" key="1">
    <citation type="submission" date="2023-07" db="EMBL/GenBank/DDBJ databases">
        <title>Black Yeasts Isolated from many extreme environments.</title>
        <authorList>
            <person name="Coleine C."/>
            <person name="Stajich J.E."/>
            <person name="Selbmann L."/>
        </authorList>
    </citation>
    <scope>NUCLEOTIDE SEQUENCE</scope>
    <source>
        <strain evidence="1">CCFEE 5714</strain>
    </source>
</reference>
<evidence type="ECO:0000313" key="1">
    <source>
        <dbReference type="EMBL" id="KAK3686381.1"/>
    </source>
</evidence>
<keyword evidence="2" id="KW-1185">Reference proteome</keyword>
<organism evidence="1 2">
    <name type="scientific">Vermiconidia calcicola</name>
    <dbReference type="NCBI Taxonomy" id="1690605"/>
    <lineage>
        <taxon>Eukaryota</taxon>
        <taxon>Fungi</taxon>
        <taxon>Dikarya</taxon>
        <taxon>Ascomycota</taxon>
        <taxon>Pezizomycotina</taxon>
        <taxon>Dothideomycetes</taxon>
        <taxon>Dothideomycetidae</taxon>
        <taxon>Mycosphaerellales</taxon>
        <taxon>Extremaceae</taxon>
        <taxon>Vermiconidia</taxon>
    </lineage>
</organism>
<comment type="caution">
    <text evidence="1">The sequence shown here is derived from an EMBL/GenBank/DDBJ whole genome shotgun (WGS) entry which is preliminary data.</text>
</comment>